<feature type="region of interest" description="Disordered" evidence="8">
    <location>
        <begin position="535"/>
        <end position="590"/>
    </location>
</feature>
<comment type="caution">
    <text evidence="12">The sequence shown here is derived from an EMBL/GenBank/DDBJ whole genome shotgun (WGS) entry which is preliminary data.</text>
</comment>
<evidence type="ECO:0000256" key="3">
    <source>
        <dbReference type="ARBA" id="ARBA00022801"/>
    </source>
</evidence>
<dbReference type="InterPro" id="IPR005580">
    <property type="entry name" value="DbpA/CsdA_RNA-bd_dom"/>
</dbReference>
<dbReference type="InterPro" id="IPR012677">
    <property type="entry name" value="Nucleotide-bd_a/b_plait_sf"/>
</dbReference>
<dbReference type="InterPro" id="IPR011545">
    <property type="entry name" value="DEAD/DEAH_box_helicase_dom"/>
</dbReference>
<dbReference type="Pfam" id="PF00271">
    <property type="entry name" value="Helicase_C"/>
    <property type="match status" value="1"/>
</dbReference>
<evidence type="ECO:0000313" key="12">
    <source>
        <dbReference type="EMBL" id="GAA0875262.1"/>
    </source>
</evidence>
<dbReference type="InterPro" id="IPR014001">
    <property type="entry name" value="Helicase_ATP-bd"/>
</dbReference>
<evidence type="ECO:0000256" key="4">
    <source>
        <dbReference type="ARBA" id="ARBA00022806"/>
    </source>
</evidence>
<protein>
    <recommendedName>
        <fullName evidence="1">RNA helicase</fullName>
        <ecNumber evidence="1">3.6.4.13</ecNumber>
    </recommendedName>
</protein>
<dbReference type="InterPro" id="IPR050547">
    <property type="entry name" value="DEAD_box_RNA_helicases"/>
</dbReference>
<dbReference type="CDD" id="cd00268">
    <property type="entry name" value="DEADc"/>
    <property type="match status" value="1"/>
</dbReference>
<dbReference type="PANTHER" id="PTHR47963">
    <property type="entry name" value="DEAD-BOX ATP-DEPENDENT RNA HELICASE 47, MITOCHONDRIAL"/>
    <property type="match status" value="1"/>
</dbReference>
<feature type="compositionally biased region" description="Low complexity" evidence="8">
    <location>
        <begin position="568"/>
        <end position="578"/>
    </location>
</feature>
<evidence type="ECO:0000259" key="10">
    <source>
        <dbReference type="PROSITE" id="PS51194"/>
    </source>
</evidence>
<keyword evidence="3 7" id="KW-0378">Hydrolase</keyword>
<evidence type="ECO:0000256" key="7">
    <source>
        <dbReference type="RuleBase" id="RU000492"/>
    </source>
</evidence>
<feature type="domain" description="Helicase C-terminal" evidence="10">
    <location>
        <begin position="215"/>
        <end position="377"/>
    </location>
</feature>
<evidence type="ECO:0000256" key="5">
    <source>
        <dbReference type="ARBA" id="ARBA00022840"/>
    </source>
</evidence>
<dbReference type="PROSITE" id="PS51192">
    <property type="entry name" value="HELICASE_ATP_BIND_1"/>
    <property type="match status" value="1"/>
</dbReference>
<evidence type="ECO:0000313" key="13">
    <source>
        <dbReference type="Proteomes" id="UP001501126"/>
    </source>
</evidence>
<evidence type="ECO:0000256" key="2">
    <source>
        <dbReference type="ARBA" id="ARBA00022741"/>
    </source>
</evidence>
<feature type="domain" description="Helicase ATP-binding" evidence="9">
    <location>
        <begin position="33"/>
        <end position="204"/>
    </location>
</feature>
<keyword evidence="2 7" id="KW-0547">Nucleotide-binding</keyword>
<accession>A0ABN1MPR4</accession>
<dbReference type="InterPro" id="IPR014014">
    <property type="entry name" value="RNA_helicase_DEAD_Q_motif"/>
</dbReference>
<dbReference type="PROSITE" id="PS51194">
    <property type="entry name" value="HELICASE_CTER"/>
    <property type="match status" value="1"/>
</dbReference>
<feature type="short sequence motif" description="Q motif" evidence="6">
    <location>
        <begin position="1"/>
        <end position="29"/>
    </location>
</feature>
<dbReference type="PROSITE" id="PS00039">
    <property type="entry name" value="DEAD_ATP_HELICASE"/>
    <property type="match status" value="1"/>
</dbReference>
<reference evidence="12 13" key="1">
    <citation type="journal article" date="2019" name="Int. J. Syst. Evol. Microbiol.">
        <title>The Global Catalogue of Microorganisms (GCM) 10K type strain sequencing project: providing services to taxonomists for standard genome sequencing and annotation.</title>
        <authorList>
            <consortium name="The Broad Institute Genomics Platform"/>
            <consortium name="The Broad Institute Genome Sequencing Center for Infectious Disease"/>
            <person name="Wu L."/>
            <person name="Ma J."/>
        </authorList>
    </citation>
    <scope>NUCLEOTIDE SEQUENCE [LARGE SCALE GENOMIC DNA]</scope>
    <source>
        <strain evidence="12 13">JCM 16083</strain>
    </source>
</reference>
<comment type="similarity">
    <text evidence="7">Belongs to the DEAD box helicase family.</text>
</comment>
<keyword evidence="5 7" id="KW-0067">ATP-binding</keyword>
<dbReference type="PANTHER" id="PTHR47963:SF8">
    <property type="entry name" value="ATP-DEPENDENT RNA HELICASE DEAD"/>
    <property type="match status" value="1"/>
</dbReference>
<feature type="domain" description="DEAD-box RNA helicase Q" evidence="11">
    <location>
        <begin position="1"/>
        <end position="29"/>
    </location>
</feature>
<feature type="compositionally biased region" description="Gly residues" evidence="8">
    <location>
        <begin position="541"/>
        <end position="551"/>
    </location>
</feature>
<dbReference type="SUPFAM" id="SSF52540">
    <property type="entry name" value="P-loop containing nucleoside triphosphate hydrolases"/>
    <property type="match status" value="1"/>
</dbReference>
<dbReference type="Pfam" id="PF03880">
    <property type="entry name" value="DbpA"/>
    <property type="match status" value="1"/>
</dbReference>
<dbReference type="InterPro" id="IPR044742">
    <property type="entry name" value="DEAD/DEAH_RhlB"/>
</dbReference>
<evidence type="ECO:0000256" key="1">
    <source>
        <dbReference type="ARBA" id="ARBA00012552"/>
    </source>
</evidence>
<feature type="compositionally biased region" description="Basic and acidic residues" evidence="8">
    <location>
        <begin position="442"/>
        <end position="461"/>
    </location>
</feature>
<dbReference type="EC" id="3.6.4.13" evidence="1"/>
<dbReference type="Gene3D" id="3.30.70.330">
    <property type="match status" value="1"/>
</dbReference>
<dbReference type="Pfam" id="PF00270">
    <property type="entry name" value="DEAD"/>
    <property type="match status" value="1"/>
</dbReference>
<feature type="region of interest" description="Disordered" evidence="8">
    <location>
        <begin position="440"/>
        <end position="464"/>
    </location>
</feature>
<dbReference type="RefSeq" id="WP_343786557.1">
    <property type="nucleotide sequence ID" value="NZ_BAAAFH010000011.1"/>
</dbReference>
<keyword evidence="13" id="KW-1185">Reference proteome</keyword>
<organism evidence="12 13">
    <name type="scientific">Wandonia haliotis</name>
    <dbReference type="NCBI Taxonomy" id="574963"/>
    <lineage>
        <taxon>Bacteria</taxon>
        <taxon>Pseudomonadati</taxon>
        <taxon>Bacteroidota</taxon>
        <taxon>Flavobacteriia</taxon>
        <taxon>Flavobacteriales</taxon>
        <taxon>Crocinitomicaceae</taxon>
        <taxon>Wandonia</taxon>
    </lineage>
</organism>
<dbReference type="InterPro" id="IPR000629">
    <property type="entry name" value="RNA-helicase_DEAD-box_CS"/>
</dbReference>
<keyword evidence="4 7" id="KW-0347">Helicase</keyword>
<evidence type="ECO:0000256" key="6">
    <source>
        <dbReference type="PROSITE-ProRule" id="PRU00552"/>
    </source>
</evidence>
<feature type="compositionally biased region" description="Basic residues" evidence="8">
    <location>
        <begin position="581"/>
        <end position="590"/>
    </location>
</feature>
<dbReference type="CDD" id="cd18787">
    <property type="entry name" value="SF2_C_DEAD"/>
    <property type="match status" value="1"/>
</dbReference>
<dbReference type="PROSITE" id="PS51195">
    <property type="entry name" value="Q_MOTIF"/>
    <property type="match status" value="1"/>
</dbReference>
<name>A0ABN1MPR4_9FLAO</name>
<evidence type="ECO:0000256" key="8">
    <source>
        <dbReference type="SAM" id="MobiDB-lite"/>
    </source>
</evidence>
<dbReference type="SMART" id="SM00487">
    <property type="entry name" value="DEXDc"/>
    <property type="match status" value="1"/>
</dbReference>
<dbReference type="CDD" id="cd12252">
    <property type="entry name" value="RRM_DbpA"/>
    <property type="match status" value="1"/>
</dbReference>
<dbReference type="GO" id="GO:0004386">
    <property type="term" value="F:helicase activity"/>
    <property type="evidence" value="ECO:0007669"/>
    <property type="project" value="UniProtKB-KW"/>
</dbReference>
<dbReference type="InterPro" id="IPR001650">
    <property type="entry name" value="Helicase_C-like"/>
</dbReference>
<sequence length="590" mass="65892">MTFNELGLRPEVLQALENMNFTTPTPIQEKAIPHLLSGESDFVGLAQTGTGKTAAFGLPLLSIIDWSNKFPQGIIICPTRELCLQIAKDLAAFGKYLQPDTVVAVYGGADIRRQITQIKKGANIIVATPGRLVDLINRKAIDLNRIETVVLDEADEMLNMGFKEDIDMILNQTPDYKNVWLFSATMPKEVAQIAKNYMLDPLEVSIGHKNQSNENIDHIYYVVKERDRYLALKRLIDVNPEIFGLVFCRTRRETQDVAEKLGKEGYSAEPLHGDLSQAQRDRVMDRFRRRDLQLLVATDVAARGIDVDNISHVINYNLPDDIENYTHRSGRTARAGRKGESLVLINPKEKFKIKAIEKQMRTTFTLGEIPSTEQVFQTQLNSIVQKVVAAPLRHEELDEFMPQIIEMFEGHSKEEVIQQFVSAEFARFLEFYRNASDLNAKASRDDNGGERRERGRRRESDGNAQRYFVNLGRKDGLNPGGLLRVICDETGLNSSDIGRIDIKEAFSFFETKPELANLILDASRRAEFEGKSLNVELTKDSGGGRSGGRSRGGSSSSSGGRRSGGSKFGSKGSSSKSGGFKGKRSSKKSY</sequence>
<dbReference type="Proteomes" id="UP001501126">
    <property type="component" value="Unassembled WGS sequence"/>
</dbReference>
<dbReference type="InterPro" id="IPR027417">
    <property type="entry name" value="P-loop_NTPase"/>
</dbReference>
<proteinExistence type="inferred from homology"/>
<dbReference type="SMART" id="SM00490">
    <property type="entry name" value="HELICc"/>
    <property type="match status" value="1"/>
</dbReference>
<gene>
    <name evidence="12" type="ORF">GCM10009118_16710</name>
</gene>
<evidence type="ECO:0000259" key="9">
    <source>
        <dbReference type="PROSITE" id="PS51192"/>
    </source>
</evidence>
<dbReference type="EMBL" id="BAAAFH010000011">
    <property type="protein sequence ID" value="GAA0875262.1"/>
    <property type="molecule type" value="Genomic_DNA"/>
</dbReference>
<dbReference type="Gene3D" id="3.40.50.300">
    <property type="entry name" value="P-loop containing nucleotide triphosphate hydrolases"/>
    <property type="match status" value="2"/>
</dbReference>
<evidence type="ECO:0000259" key="11">
    <source>
        <dbReference type="PROSITE" id="PS51195"/>
    </source>
</evidence>